<dbReference type="GO" id="GO:0015807">
    <property type="term" value="P:L-amino acid transport"/>
    <property type="evidence" value="ECO:0007669"/>
    <property type="project" value="TreeGrafter"/>
</dbReference>
<dbReference type="EMBL" id="JALIDZ010000011">
    <property type="protein sequence ID" value="MCT8974319.1"/>
    <property type="molecule type" value="Genomic_DNA"/>
</dbReference>
<keyword evidence="5" id="KW-0029">Amino-acid transport</keyword>
<reference evidence="7 8" key="1">
    <citation type="submission" date="2022-04" db="EMBL/GenBank/DDBJ databases">
        <authorList>
            <person name="Ye Y.-Q."/>
            <person name="Du Z.-J."/>
        </authorList>
    </citation>
    <scope>NUCLEOTIDE SEQUENCE [LARGE SCALE GENOMIC DNA]</scope>
    <source>
        <strain evidence="7 8">A6E488</strain>
    </source>
</reference>
<dbReference type="GO" id="GO:0015658">
    <property type="term" value="F:branched-chain amino acid transmembrane transporter activity"/>
    <property type="evidence" value="ECO:0007669"/>
    <property type="project" value="TreeGrafter"/>
</dbReference>
<dbReference type="PANTHER" id="PTHR43820:SF4">
    <property type="entry name" value="HIGH-AFFINITY BRANCHED-CHAIN AMINO ACID TRANSPORT ATP-BINDING PROTEIN LIVF"/>
    <property type="match status" value="1"/>
</dbReference>
<dbReference type="CDD" id="cd03224">
    <property type="entry name" value="ABC_TM1139_LivF_branched"/>
    <property type="match status" value="1"/>
</dbReference>
<dbReference type="PROSITE" id="PS50893">
    <property type="entry name" value="ABC_TRANSPORTER_2"/>
    <property type="match status" value="1"/>
</dbReference>
<keyword evidence="3" id="KW-0547">Nucleotide-binding</keyword>
<dbReference type="InterPro" id="IPR003439">
    <property type="entry name" value="ABC_transporter-like_ATP-bd"/>
</dbReference>
<dbReference type="GO" id="GO:0005524">
    <property type="term" value="F:ATP binding"/>
    <property type="evidence" value="ECO:0007669"/>
    <property type="project" value="UniProtKB-KW"/>
</dbReference>
<evidence type="ECO:0000313" key="8">
    <source>
        <dbReference type="Proteomes" id="UP001320898"/>
    </source>
</evidence>
<dbReference type="RefSeq" id="WP_261617903.1">
    <property type="nucleotide sequence ID" value="NZ_JALIDZ010000011.1"/>
</dbReference>
<dbReference type="InterPro" id="IPR052156">
    <property type="entry name" value="BCAA_Transport_ATP-bd_LivF"/>
</dbReference>
<name>A0AAW5R3B1_9HYPH</name>
<gene>
    <name evidence="7" type="ORF">MUB46_20825</name>
</gene>
<dbReference type="PANTHER" id="PTHR43820">
    <property type="entry name" value="HIGH-AFFINITY BRANCHED-CHAIN AMINO ACID TRANSPORT ATP-BINDING PROTEIN LIVF"/>
    <property type="match status" value="1"/>
</dbReference>
<dbReference type="Proteomes" id="UP001320898">
    <property type="component" value="Unassembled WGS sequence"/>
</dbReference>
<evidence type="ECO:0000259" key="6">
    <source>
        <dbReference type="PROSITE" id="PS50893"/>
    </source>
</evidence>
<evidence type="ECO:0000256" key="2">
    <source>
        <dbReference type="ARBA" id="ARBA00022448"/>
    </source>
</evidence>
<keyword evidence="8" id="KW-1185">Reference proteome</keyword>
<organism evidence="7 8">
    <name type="scientific">Microbaculum marinisediminis</name>
    <dbReference type="NCBI Taxonomy" id="2931392"/>
    <lineage>
        <taxon>Bacteria</taxon>
        <taxon>Pseudomonadati</taxon>
        <taxon>Pseudomonadota</taxon>
        <taxon>Alphaproteobacteria</taxon>
        <taxon>Hyphomicrobiales</taxon>
        <taxon>Tepidamorphaceae</taxon>
        <taxon>Microbaculum</taxon>
    </lineage>
</organism>
<dbReference type="AlphaFoldDB" id="A0AAW5R3B1"/>
<feature type="domain" description="ABC transporter" evidence="6">
    <location>
        <begin position="2"/>
        <end position="235"/>
    </location>
</feature>
<evidence type="ECO:0000256" key="4">
    <source>
        <dbReference type="ARBA" id="ARBA00022840"/>
    </source>
</evidence>
<keyword evidence="2" id="KW-0813">Transport</keyword>
<dbReference type="PROSITE" id="PS00211">
    <property type="entry name" value="ABC_TRANSPORTER_1"/>
    <property type="match status" value="1"/>
</dbReference>
<proteinExistence type="inferred from homology"/>
<dbReference type="SMART" id="SM00382">
    <property type="entry name" value="AAA"/>
    <property type="match status" value="1"/>
</dbReference>
<dbReference type="InterPro" id="IPR003593">
    <property type="entry name" value="AAA+_ATPase"/>
</dbReference>
<sequence length="235" mass="25380">MLEVSGITVRYGVREVLSDVSLRVGKGEMVTVIGANGAGKTTCLRAISGLLKPARGTITFQGGRIDGRKPHELLSMGIAHVPEGRLLFPEMTVMEHLELGAVRAPADAPPYAERRERCFELFPRVKERQQQRAGTLSGGEQQMVAIARGLMSAPKLLMLDEPSLGLAPVVVDTLADIIVDLHKRGLGILLVEQRVELALRLADRGYVLETGRVVLEDSASSLVENPGVKQAFLGI</sequence>
<evidence type="ECO:0000256" key="5">
    <source>
        <dbReference type="ARBA" id="ARBA00022970"/>
    </source>
</evidence>
<comment type="similarity">
    <text evidence="1">Belongs to the ABC transporter superfamily.</text>
</comment>
<dbReference type="SUPFAM" id="SSF52540">
    <property type="entry name" value="P-loop containing nucleoside triphosphate hydrolases"/>
    <property type="match status" value="1"/>
</dbReference>
<accession>A0AAW5R3B1</accession>
<dbReference type="Gene3D" id="3.40.50.300">
    <property type="entry name" value="P-loop containing nucleotide triphosphate hydrolases"/>
    <property type="match status" value="1"/>
</dbReference>
<evidence type="ECO:0000256" key="1">
    <source>
        <dbReference type="ARBA" id="ARBA00005417"/>
    </source>
</evidence>
<protein>
    <submittedName>
        <fullName evidence="7">ABC transporter ATP-binding protein</fullName>
    </submittedName>
</protein>
<comment type="caution">
    <text evidence="7">The sequence shown here is derived from an EMBL/GenBank/DDBJ whole genome shotgun (WGS) entry which is preliminary data.</text>
</comment>
<evidence type="ECO:0000256" key="3">
    <source>
        <dbReference type="ARBA" id="ARBA00022741"/>
    </source>
</evidence>
<dbReference type="InterPro" id="IPR017871">
    <property type="entry name" value="ABC_transporter-like_CS"/>
</dbReference>
<keyword evidence="4 7" id="KW-0067">ATP-binding</keyword>
<dbReference type="InterPro" id="IPR027417">
    <property type="entry name" value="P-loop_NTPase"/>
</dbReference>
<evidence type="ECO:0000313" key="7">
    <source>
        <dbReference type="EMBL" id="MCT8974319.1"/>
    </source>
</evidence>
<dbReference type="GO" id="GO:0016887">
    <property type="term" value="F:ATP hydrolysis activity"/>
    <property type="evidence" value="ECO:0007669"/>
    <property type="project" value="InterPro"/>
</dbReference>
<dbReference type="Pfam" id="PF00005">
    <property type="entry name" value="ABC_tran"/>
    <property type="match status" value="1"/>
</dbReference>